<proteinExistence type="predicted"/>
<reference evidence="1 2" key="3">
    <citation type="journal article" date="2010" name="BMC Genomics">
        <title>Transcriptome sequencing and comparative analysis of cucumber flowers with different sex types.</title>
        <authorList>
            <person name="Guo S."/>
            <person name="Zheng Y."/>
            <person name="Joung J.G."/>
            <person name="Liu S."/>
            <person name="Zhang Z."/>
            <person name="Crasta O.R."/>
            <person name="Sobral B.W."/>
            <person name="Xu Y."/>
            <person name="Huang S."/>
            <person name="Fei Z."/>
        </authorList>
    </citation>
    <scope>NUCLEOTIDE SEQUENCE [LARGE SCALE GENOMIC DNA]</scope>
    <source>
        <strain evidence="2">cv. 9930</strain>
    </source>
</reference>
<evidence type="ECO:0000313" key="1">
    <source>
        <dbReference type="EMBL" id="KGN56926.1"/>
    </source>
</evidence>
<dbReference type="EMBL" id="CM002924">
    <property type="protein sequence ID" value="KGN56926.1"/>
    <property type="molecule type" value="Genomic_DNA"/>
</dbReference>
<sequence>MQNFRGPYFGPDYKRMLRIGLRNWGLNLHLRALIRFPASRLPKNRIGSDCRCRR</sequence>
<gene>
    <name evidence="1" type="ORF">Csa_3G144160</name>
</gene>
<reference evidence="1 2" key="1">
    <citation type="journal article" date="2009" name="Nat. Genet.">
        <title>The genome of the cucumber, Cucumis sativus L.</title>
        <authorList>
            <person name="Huang S."/>
            <person name="Li R."/>
            <person name="Zhang Z."/>
            <person name="Li L."/>
            <person name="Gu X."/>
            <person name="Fan W."/>
            <person name="Lucas W.J."/>
            <person name="Wang X."/>
            <person name="Xie B."/>
            <person name="Ni P."/>
            <person name="Ren Y."/>
            <person name="Zhu H."/>
            <person name="Li J."/>
            <person name="Lin K."/>
            <person name="Jin W."/>
            <person name="Fei Z."/>
            <person name="Li G."/>
            <person name="Staub J."/>
            <person name="Kilian A."/>
            <person name="van der Vossen E.A."/>
            <person name="Wu Y."/>
            <person name="Guo J."/>
            <person name="He J."/>
            <person name="Jia Z."/>
            <person name="Ren Y."/>
            <person name="Tian G."/>
            <person name="Lu Y."/>
            <person name="Ruan J."/>
            <person name="Qian W."/>
            <person name="Wang M."/>
            <person name="Huang Q."/>
            <person name="Li B."/>
            <person name="Xuan Z."/>
            <person name="Cao J."/>
            <person name="Asan"/>
            <person name="Wu Z."/>
            <person name="Zhang J."/>
            <person name="Cai Q."/>
            <person name="Bai Y."/>
            <person name="Zhao B."/>
            <person name="Han Y."/>
            <person name="Li Y."/>
            <person name="Li X."/>
            <person name="Wang S."/>
            <person name="Shi Q."/>
            <person name="Liu S."/>
            <person name="Cho W.K."/>
            <person name="Kim J.Y."/>
            <person name="Xu Y."/>
            <person name="Heller-Uszynska K."/>
            <person name="Miao H."/>
            <person name="Cheng Z."/>
            <person name="Zhang S."/>
            <person name="Wu J."/>
            <person name="Yang Y."/>
            <person name="Kang H."/>
            <person name="Li M."/>
            <person name="Liang H."/>
            <person name="Ren X."/>
            <person name="Shi Z."/>
            <person name="Wen M."/>
            <person name="Jian M."/>
            <person name="Yang H."/>
            <person name="Zhang G."/>
            <person name="Yang Z."/>
            <person name="Chen R."/>
            <person name="Liu S."/>
            <person name="Li J."/>
            <person name="Ma L."/>
            <person name="Liu H."/>
            <person name="Zhou Y."/>
            <person name="Zhao J."/>
            <person name="Fang X."/>
            <person name="Li G."/>
            <person name="Fang L."/>
            <person name="Li Y."/>
            <person name="Liu D."/>
            <person name="Zheng H."/>
            <person name="Zhang Y."/>
            <person name="Qin N."/>
            <person name="Li Z."/>
            <person name="Yang G."/>
            <person name="Yang S."/>
            <person name="Bolund L."/>
            <person name="Kristiansen K."/>
            <person name="Zheng H."/>
            <person name="Li S."/>
            <person name="Zhang X."/>
            <person name="Yang H."/>
            <person name="Wang J."/>
            <person name="Sun R."/>
            <person name="Zhang B."/>
            <person name="Jiang S."/>
            <person name="Wang J."/>
            <person name="Du Y."/>
            <person name="Li S."/>
        </authorList>
    </citation>
    <scope>NUCLEOTIDE SEQUENCE [LARGE SCALE GENOMIC DNA]</scope>
    <source>
        <strain evidence="2">cv. 9930</strain>
    </source>
</reference>
<accession>A0A0A0LA30</accession>
<dbReference type="AlphaFoldDB" id="A0A0A0LA30"/>
<name>A0A0A0LA30_CUCSA</name>
<evidence type="ECO:0000313" key="2">
    <source>
        <dbReference type="Proteomes" id="UP000029981"/>
    </source>
</evidence>
<keyword evidence="2" id="KW-1185">Reference proteome</keyword>
<reference evidence="1 2" key="2">
    <citation type="journal article" date="2009" name="PLoS ONE">
        <title>An integrated genetic and cytogenetic map of the cucumber genome.</title>
        <authorList>
            <person name="Ren Y."/>
            <person name="Zhang Z."/>
            <person name="Liu J."/>
            <person name="Staub J.E."/>
            <person name="Han Y."/>
            <person name="Cheng Z."/>
            <person name="Li X."/>
            <person name="Lu J."/>
            <person name="Miao H."/>
            <person name="Kang H."/>
            <person name="Xie B."/>
            <person name="Gu X."/>
            <person name="Wang X."/>
            <person name="Du Y."/>
            <person name="Jin W."/>
            <person name="Huang S."/>
        </authorList>
    </citation>
    <scope>NUCLEOTIDE SEQUENCE [LARGE SCALE GENOMIC DNA]</scope>
    <source>
        <strain evidence="2">cv. 9930</strain>
    </source>
</reference>
<reference evidence="1 2" key="4">
    <citation type="journal article" date="2011" name="BMC Genomics">
        <title>RNA-Seq improves annotation of protein-coding genes in the cucumber genome.</title>
        <authorList>
            <person name="Li Z."/>
            <person name="Zhang Z."/>
            <person name="Yan P."/>
            <person name="Huang S."/>
            <person name="Fei Z."/>
            <person name="Lin K."/>
        </authorList>
    </citation>
    <scope>NUCLEOTIDE SEQUENCE [LARGE SCALE GENOMIC DNA]</scope>
    <source>
        <strain evidence="2">cv. 9930</strain>
    </source>
</reference>
<dbReference type="Gramene" id="KGN56926">
    <property type="protein sequence ID" value="KGN56926"/>
    <property type="gene ID" value="Csa_3G144160"/>
</dbReference>
<dbReference type="Proteomes" id="UP000029981">
    <property type="component" value="Chromosome 3"/>
</dbReference>
<protein>
    <submittedName>
        <fullName evidence="1">Uncharacterized protein</fullName>
    </submittedName>
</protein>
<organism evidence="1 2">
    <name type="scientific">Cucumis sativus</name>
    <name type="common">Cucumber</name>
    <dbReference type="NCBI Taxonomy" id="3659"/>
    <lineage>
        <taxon>Eukaryota</taxon>
        <taxon>Viridiplantae</taxon>
        <taxon>Streptophyta</taxon>
        <taxon>Embryophyta</taxon>
        <taxon>Tracheophyta</taxon>
        <taxon>Spermatophyta</taxon>
        <taxon>Magnoliopsida</taxon>
        <taxon>eudicotyledons</taxon>
        <taxon>Gunneridae</taxon>
        <taxon>Pentapetalae</taxon>
        <taxon>rosids</taxon>
        <taxon>fabids</taxon>
        <taxon>Cucurbitales</taxon>
        <taxon>Cucurbitaceae</taxon>
        <taxon>Benincaseae</taxon>
        <taxon>Cucumis</taxon>
    </lineage>
</organism>